<dbReference type="Gene3D" id="2.40.30.170">
    <property type="match status" value="1"/>
</dbReference>
<dbReference type="InterPro" id="IPR050465">
    <property type="entry name" value="UPF0194_transport"/>
</dbReference>
<dbReference type="GO" id="GO:0022857">
    <property type="term" value="F:transmembrane transporter activity"/>
    <property type="evidence" value="ECO:0007669"/>
    <property type="project" value="InterPro"/>
</dbReference>
<organism evidence="5 6">
    <name type="scientific">Candidatus Woesebacteria bacterium RIFCSPLOWO2_01_FULL_39_21</name>
    <dbReference type="NCBI Taxonomy" id="1802519"/>
    <lineage>
        <taxon>Bacteria</taxon>
        <taxon>Candidatus Woeseibacteriota</taxon>
    </lineage>
</organism>
<dbReference type="InterPro" id="IPR006143">
    <property type="entry name" value="RND_pump_MFP"/>
</dbReference>
<protein>
    <submittedName>
        <fullName evidence="5">Uncharacterized protein</fullName>
    </submittedName>
</protein>
<keyword evidence="4" id="KW-1133">Transmembrane helix</keyword>
<dbReference type="Gene3D" id="2.40.50.100">
    <property type="match status" value="1"/>
</dbReference>
<dbReference type="GO" id="GO:0016020">
    <property type="term" value="C:membrane"/>
    <property type="evidence" value="ECO:0007669"/>
    <property type="project" value="InterPro"/>
</dbReference>
<comment type="caution">
    <text evidence="5">The sequence shown here is derived from an EMBL/GenBank/DDBJ whole genome shotgun (WGS) entry which is preliminary data.</text>
</comment>
<dbReference type="SUPFAM" id="SSF111369">
    <property type="entry name" value="HlyD-like secretion proteins"/>
    <property type="match status" value="1"/>
</dbReference>
<accession>A0A1F8BBQ5</accession>
<evidence type="ECO:0000256" key="3">
    <source>
        <dbReference type="ARBA" id="ARBA00023054"/>
    </source>
</evidence>
<dbReference type="NCBIfam" id="TIGR01730">
    <property type="entry name" value="RND_mfp"/>
    <property type="match status" value="1"/>
</dbReference>
<gene>
    <name evidence="5" type="ORF">A2961_00520</name>
</gene>
<evidence type="ECO:0000256" key="4">
    <source>
        <dbReference type="SAM" id="Phobius"/>
    </source>
</evidence>
<name>A0A1F8BBQ5_9BACT</name>
<evidence type="ECO:0000313" key="6">
    <source>
        <dbReference type="Proteomes" id="UP000177082"/>
    </source>
</evidence>
<comment type="subcellular location">
    <subcellularLocation>
        <location evidence="1">Cell envelope</location>
    </subcellularLocation>
</comment>
<evidence type="ECO:0000313" key="5">
    <source>
        <dbReference type="EMBL" id="OGM61472.1"/>
    </source>
</evidence>
<comment type="similarity">
    <text evidence="2">Belongs to the membrane fusion protein (MFP) (TC 8.A.1) family.</text>
</comment>
<dbReference type="AlphaFoldDB" id="A0A1F8BBQ5"/>
<keyword evidence="4" id="KW-0472">Membrane</keyword>
<dbReference type="GO" id="GO:0030313">
    <property type="term" value="C:cell envelope"/>
    <property type="evidence" value="ECO:0007669"/>
    <property type="project" value="UniProtKB-SubCell"/>
</dbReference>
<evidence type="ECO:0000256" key="2">
    <source>
        <dbReference type="ARBA" id="ARBA00009477"/>
    </source>
</evidence>
<keyword evidence="4" id="KW-0812">Transmembrane</keyword>
<dbReference type="EMBL" id="MGHF01000038">
    <property type="protein sequence ID" value="OGM61472.1"/>
    <property type="molecule type" value="Genomic_DNA"/>
</dbReference>
<reference evidence="5 6" key="1">
    <citation type="journal article" date="2016" name="Nat. Commun.">
        <title>Thousands of microbial genomes shed light on interconnected biogeochemical processes in an aquifer system.</title>
        <authorList>
            <person name="Anantharaman K."/>
            <person name="Brown C.T."/>
            <person name="Hug L.A."/>
            <person name="Sharon I."/>
            <person name="Castelle C.J."/>
            <person name="Probst A.J."/>
            <person name="Thomas B.C."/>
            <person name="Singh A."/>
            <person name="Wilkins M.J."/>
            <person name="Karaoz U."/>
            <person name="Brodie E.L."/>
            <person name="Williams K.H."/>
            <person name="Hubbard S.S."/>
            <person name="Banfield J.F."/>
        </authorList>
    </citation>
    <scope>NUCLEOTIDE SEQUENCE [LARGE SCALE GENOMIC DNA]</scope>
</reference>
<dbReference type="Proteomes" id="UP000177082">
    <property type="component" value="Unassembled WGS sequence"/>
</dbReference>
<dbReference type="PANTHER" id="PTHR32347">
    <property type="entry name" value="EFFLUX SYSTEM COMPONENT YKNX-RELATED"/>
    <property type="match status" value="1"/>
</dbReference>
<evidence type="ECO:0000256" key="1">
    <source>
        <dbReference type="ARBA" id="ARBA00004196"/>
    </source>
</evidence>
<sequence length="337" mass="37853">MLEKIKGILKVKKFWALAVVVLIAVFFIGRRDGNDFESVEVKRGLVREELILSGTINADEYAKLNFLSSGELASVEVIEGEDVKKGQILAKLDTTILYQTYLQAESDLDYYQAVLDRVYDEVKGHNKDESFSQRETRVAAENNKNKAYRAYVIAQKNLSNSTLRSPFDGVITNITHPFAGINTSLAESQIEVVNPKTIYFEVSADQSEVTEITNGQKVIVVLDSFSNEEHEGQVEYLSLTPKEGEVGAVYEAKVKFSDINLDANKFRIGMTGDAKFILSEKDNMLFIPPHFVNSDTNGKYLNLGKPNNKVYIETGLESEDRVEIKSDKIKEGDFVYD</sequence>
<feature type="transmembrane region" description="Helical" evidence="4">
    <location>
        <begin position="12"/>
        <end position="29"/>
    </location>
</feature>
<dbReference type="STRING" id="1802519.A2961_00520"/>
<keyword evidence="3" id="KW-0175">Coiled coil</keyword>
<proteinExistence type="inferred from homology"/>